<sequence>MNELEVQILGMSRSGNHAISNWIYQQSENPKVVLNCAEGKTNPFLTCRPLGSGRPWRAEPGIDLEAEGQGRLTRKAALIHTYEDSWFGHAFSTQLNQEHDRWVGPSRRRVRLLVLRDPFNLFASRIRMGCDLSSHVAQRMWKQHARAALGGGSARPAGLRVVLYNRWAVDRTYRRDLAHALGIAFTDQGANEVPDCAGGSSFDGTAFDGRPEHMALAGRWRRYADAPDFWRIFDEETLAMSERLFGEASFAGATEVVEALAFARRSPEPPEGTALAA</sequence>
<keyword evidence="2" id="KW-1185">Reference proteome</keyword>
<accession>V4R152</accession>
<proteinExistence type="predicted"/>
<dbReference type="OrthoDB" id="453470at2"/>
<evidence type="ECO:0000313" key="1">
    <source>
        <dbReference type="EMBL" id="ESR25722.1"/>
    </source>
</evidence>
<name>V4R152_9HYPH</name>
<organism evidence="1 2">
    <name type="scientific">Lutibaculum baratangense AMV1</name>
    <dbReference type="NCBI Taxonomy" id="631454"/>
    <lineage>
        <taxon>Bacteria</taxon>
        <taxon>Pseudomonadati</taxon>
        <taxon>Pseudomonadota</taxon>
        <taxon>Alphaproteobacteria</taxon>
        <taxon>Hyphomicrobiales</taxon>
        <taxon>Tepidamorphaceae</taxon>
        <taxon>Lutibaculum</taxon>
    </lineage>
</organism>
<evidence type="ECO:0000313" key="2">
    <source>
        <dbReference type="Proteomes" id="UP000017819"/>
    </source>
</evidence>
<comment type="caution">
    <text evidence="1">The sequence shown here is derived from an EMBL/GenBank/DDBJ whole genome shotgun (WGS) entry which is preliminary data.</text>
</comment>
<reference evidence="1 2" key="1">
    <citation type="journal article" date="2014" name="Genome Announc.">
        <title>Draft Genome Sequence of Lutibaculum baratangense Strain AMV1T, Isolated from a Mud Volcano in Andamans, India.</title>
        <authorList>
            <person name="Singh A."/>
            <person name="Sreenivas A."/>
            <person name="Sathyanarayana Reddy G."/>
            <person name="Pinnaka A.K."/>
            <person name="Shivaji S."/>
        </authorList>
    </citation>
    <scope>NUCLEOTIDE SEQUENCE [LARGE SCALE GENOMIC DNA]</scope>
    <source>
        <strain evidence="1 2">AMV1</strain>
    </source>
</reference>
<dbReference type="RefSeq" id="WP_023431697.1">
    <property type="nucleotide sequence ID" value="NZ_AWXZ01000018.1"/>
</dbReference>
<dbReference type="Proteomes" id="UP000017819">
    <property type="component" value="Unassembled WGS sequence"/>
</dbReference>
<dbReference type="AlphaFoldDB" id="V4R152"/>
<gene>
    <name evidence="1" type="ORF">N177_1555</name>
</gene>
<dbReference type="eggNOG" id="ENOG502ZATH">
    <property type="taxonomic scope" value="Bacteria"/>
</dbReference>
<dbReference type="PATRIC" id="fig|631454.5.peg.1536"/>
<protein>
    <recommendedName>
        <fullName evidence="3">Sulfotransferase domain-containing protein</fullName>
    </recommendedName>
</protein>
<dbReference type="EMBL" id="AWXZ01000018">
    <property type="protein sequence ID" value="ESR25722.1"/>
    <property type="molecule type" value="Genomic_DNA"/>
</dbReference>
<evidence type="ECO:0008006" key="3">
    <source>
        <dbReference type="Google" id="ProtNLM"/>
    </source>
</evidence>